<dbReference type="SUPFAM" id="SSF55347">
    <property type="entry name" value="Glyceraldehyde-3-phosphate dehydrogenase-like, C-terminal domain"/>
    <property type="match status" value="1"/>
</dbReference>
<sequence length="334" mass="34840">MSDRAGWAVLGAGGISGDFLRALPHARLGTLRAVGARDADRAREFAAAFAGDFPEASAGTYDEVLARSDVDAVYIGTVHTSHRELSLAALAAGKAVLCEKPLGIDAAETDEVLAAAERAGLPLVEAFKYRFGPFPDLLRALVADGALGEIVEVETSLGFAADRALTRLFDPALAGGALLDVGCYPVSLAVGVAAWAGRLEASTPTVVSATGVIGETGVDEDASAELDLGGIRALLATSISRDLPRTATIRGTRGELEIPNVWGSRVTSTQDAVLHREDGTSERIRAEAISPMAAEADATILALREGRAEAPEMPWAQTRATARLLQDWRAALSD</sequence>
<evidence type="ECO:0000313" key="6">
    <source>
        <dbReference type="EMBL" id="TQM91373.1"/>
    </source>
</evidence>
<feature type="domain" description="Gfo/Idh/MocA-like oxidoreductase N-terminal" evidence="4">
    <location>
        <begin position="7"/>
        <end position="123"/>
    </location>
</feature>
<evidence type="ECO:0000259" key="5">
    <source>
        <dbReference type="Pfam" id="PF22725"/>
    </source>
</evidence>
<organism evidence="6 7">
    <name type="scientific">Microbacterium lacticum</name>
    <dbReference type="NCBI Taxonomy" id="33885"/>
    <lineage>
        <taxon>Bacteria</taxon>
        <taxon>Bacillati</taxon>
        <taxon>Actinomycetota</taxon>
        <taxon>Actinomycetes</taxon>
        <taxon>Micrococcales</taxon>
        <taxon>Microbacteriaceae</taxon>
        <taxon>Microbacterium</taxon>
    </lineage>
</organism>
<dbReference type="InterPro" id="IPR036291">
    <property type="entry name" value="NAD(P)-bd_dom_sf"/>
</dbReference>
<protein>
    <submittedName>
        <fullName evidence="6">Putative dehydrogenase</fullName>
    </submittedName>
</protein>
<dbReference type="InterPro" id="IPR050984">
    <property type="entry name" value="Gfo/Idh/MocA_domain"/>
</dbReference>
<dbReference type="AlphaFoldDB" id="A0A4Y3UN21"/>
<dbReference type="Pfam" id="PF22725">
    <property type="entry name" value="GFO_IDH_MocA_C3"/>
    <property type="match status" value="1"/>
</dbReference>
<dbReference type="Gene3D" id="3.40.50.720">
    <property type="entry name" value="NAD(P)-binding Rossmann-like Domain"/>
    <property type="match status" value="1"/>
</dbReference>
<keyword evidence="2" id="KW-0560">Oxidoreductase</keyword>
<feature type="domain" description="GFO/IDH/MocA-like oxidoreductase" evidence="5">
    <location>
        <begin position="138"/>
        <end position="257"/>
    </location>
</feature>
<dbReference type="GO" id="GO:0000166">
    <property type="term" value="F:nucleotide binding"/>
    <property type="evidence" value="ECO:0007669"/>
    <property type="project" value="InterPro"/>
</dbReference>
<comment type="similarity">
    <text evidence="1">Belongs to the Gfo/Idh/MocA family.</text>
</comment>
<dbReference type="EMBL" id="VFPS01000005">
    <property type="protein sequence ID" value="TQM91373.1"/>
    <property type="molecule type" value="Genomic_DNA"/>
</dbReference>
<dbReference type="PANTHER" id="PTHR22604:SF105">
    <property type="entry name" value="TRANS-1,2-DIHYDROBENZENE-1,2-DIOL DEHYDROGENASE"/>
    <property type="match status" value="1"/>
</dbReference>
<evidence type="ECO:0000256" key="1">
    <source>
        <dbReference type="ARBA" id="ARBA00010928"/>
    </source>
</evidence>
<keyword evidence="7" id="KW-1185">Reference proteome</keyword>
<evidence type="ECO:0000313" key="7">
    <source>
        <dbReference type="Proteomes" id="UP000319804"/>
    </source>
</evidence>
<dbReference type="Pfam" id="PF01408">
    <property type="entry name" value="GFO_IDH_MocA"/>
    <property type="match status" value="1"/>
</dbReference>
<dbReference type="InterPro" id="IPR000683">
    <property type="entry name" value="Gfo/Idh/MocA-like_OxRdtase_N"/>
</dbReference>
<evidence type="ECO:0000256" key="2">
    <source>
        <dbReference type="ARBA" id="ARBA00023002"/>
    </source>
</evidence>
<dbReference type="SUPFAM" id="SSF51735">
    <property type="entry name" value="NAD(P)-binding Rossmann-fold domains"/>
    <property type="match status" value="1"/>
</dbReference>
<dbReference type="InterPro" id="IPR055170">
    <property type="entry name" value="GFO_IDH_MocA-like_dom"/>
</dbReference>
<dbReference type="GO" id="GO:0016491">
    <property type="term" value="F:oxidoreductase activity"/>
    <property type="evidence" value="ECO:0007669"/>
    <property type="project" value="UniProtKB-KW"/>
</dbReference>
<gene>
    <name evidence="6" type="ORF">FHX68_2590</name>
</gene>
<keyword evidence="3" id="KW-0520">NAD</keyword>
<accession>A0A4Y3UN21</accession>
<dbReference type="Proteomes" id="UP000319804">
    <property type="component" value="Unassembled WGS sequence"/>
</dbReference>
<dbReference type="PANTHER" id="PTHR22604">
    <property type="entry name" value="OXIDOREDUCTASES"/>
    <property type="match status" value="1"/>
</dbReference>
<reference evidence="6 7" key="1">
    <citation type="submission" date="2019-06" db="EMBL/GenBank/DDBJ databases">
        <title>Sequencing the genomes of 1000 actinobacteria strains.</title>
        <authorList>
            <person name="Klenk H.-P."/>
        </authorList>
    </citation>
    <scope>NUCLEOTIDE SEQUENCE [LARGE SCALE GENOMIC DNA]</scope>
    <source>
        <strain evidence="6 7">DSM 20427</strain>
    </source>
</reference>
<proteinExistence type="inferred from homology"/>
<comment type="caution">
    <text evidence="6">The sequence shown here is derived from an EMBL/GenBank/DDBJ whole genome shotgun (WGS) entry which is preliminary data.</text>
</comment>
<evidence type="ECO:0000256" key="3">
    <source>
        <dbReference type="ARBA" id="ARBA00023027"/>
    </source>
</evidence>
<name>A0A4Y3UN21_9MICO</name>
<dbReference type="RefSeq" id="WP_141381280.1">
    <property type="nucleotide sequence ID" value="NZ_BJNA01000060.1"/>
</dbReference>
<dbReference type="Gene3D" id="3.30.360.10">
    <property type="entry name" value="Dihydrodipicolinate Reductase, domain 2"/>
    <property type="match status" value="1"/>
</dbReference>
<dbReference type="OrthoDB" id="9815825at2"/>
<evidence type="ECO:0000259" key="4">
    <source>
        <dbReference type="Pfam" id="PF01408"/>
    </source>
</evidence>